<evidence type="ECO:0000259" key="5">
    <source>
        <dbReference type="Pfam" id="PF03717"/>
    </source>
</evidence>
<evidence type="ECO:0000313" key="6">
    <source>
        <dbReference type="EMBL" id="KKW24634.1"/>
    </source>
</evidence>
<dbReference type="GO" id="GO:0071555">
    <property type="term" value="P:cell wall organization"/>
    <property type="evidence" value="ECO:0007669"/>
    <property type="project" value="TreeGrafter"/>
</dbReference>
<reference evidence="6 7" key="1">
    <citation type="journal article" date="2015" name="Nature">
        <title>rRNA introns, odd ribosomes, and small enigmatic genomes across a large radiation of phyla.</title>
        <authorList>
            <person name="Brown C.T."/>
            <person name="Hug L.A."/>
            <person name="Thomas B.C."/>
            <person name="Sharon I."/>
            <person name="Castelle C.J."/>
            <person name="Singh A."/>
            <person name="Wilkins M.J."/>
            <person name="Williams K.H."/>
            <person name="Banfield J.F."/>
        </authorList>
    </citation>
    <scope>NUCLEOTIDE SEQUENCE [LARGE SCALE GENOMIC DNA]</scope>
</reference>
<dbReference type="InterPro" id="IPR050515">
    <property type="entry name" value="Beta-lactam/transpept"/>
</dbReference>
<accession>A0A0G1ZY62</accession>
<dbReference type="AlphaFoldDB" id="A0A0G1ZY62"/>
<comment type="subcellular location">
    <subcellularLocation>
        <location evidence="1">Membrane</location>
    </subcellularLocation>
</comment>
<dbReference type="Gene3D" id="3.30.450.330">
    <property type="match status" value="1"/>
</dbReference>
<dbReference type="STRING" id="1618671.UY67_C0005G0006"/>
<name>A0A0G1ZY62_9BACT</name>
<keyword evidence="6" id="KW-0808">Transferase</keyword>
<dbReference type="InterPro" id="IPR001460">
    <property type="entry name" value="PCN-bd_Tpept"/>
</dbReference>
<evidence type="ECO:0000256" key="3">
    <source>
        <dbReference type="SAM" id="Phobius"/>
    </source>
</evidence>
<gene>
    <name evidence="6" type="ORF">UY67_C0005G0006</name>
</gene>
<keyword evidence="3" id="KW-0812">Transmembrane</keyword>
<dbReference type="Proteomes" id="UP000034273">
    <property type="component" value="Unassembled WGS sequence"/>
</dbReference>
<proteinExistence type="predicted"/>
<dbReference type="Pfam" id="PF03717">
    <property type="entry name" value="PBP_dimer"/>
    <property type="match status" value="1"/>
</dbReference>
<keyword evidence="2 3" id="KW-0472">Membrane</keyword>
<dbReference type="GO" id="GO:0008658">
    <property type="term" value="F:penicillin binding"/>
    <property type="evidence" value="ECO:0007669"/>
    <property type="project" value="InterPro"/>
</dbReference>
<dbReference type="Pfam" id="PF00905">
    <property type="entry name" value="Transpeptidase"/>
    <property type="match status" value="1"/>
</dbReference>
<dbReference type="PANTHER" id="PTHR30627">
    <property type="entry name" value="PEPTIDOGLYCAN D,D-TRANSPEPTIDASE"/>
    <property type="match status" value="1"/>
</dbReference>
<dbReference type="InterPro" id="IPR036138">
    <property type="entry name" value="PBP_dimer_sf"/>
</dbReference>
<sequence length="571" mass="62078">MTGSNVVLRTRILCGLFILAAVLIIARLYFVQIVKGSEFLKSASAQYQEPSQDTQGRGTIFFTTKDGELVAGAVMQSGWRIAIQPKDIVDSTAAYAAMNAIVPIDIQRFTNAAAKKNDPYEEVAFHVADEAVSALRTLKIAGVMYVPDQWRLYPARTLAAQTIGFVGYQGNTKTGVYGLERSYQDTLTIESSDLYVNPFAEIFSNVEAFFSRNPATYTGSIVTSIEPKVQQQLEDTLDGVMEMYTPAVAGGIVMDPHTGEIYAIAVRPSFDLNTYNMVDEVSTYSNPLVEGSYEMGSIMKPLTMAEGIDAGAVTPNTTYNDTGCKDVSGKTICNYDRKARGVVNMQEVLNQSLNLGASFVVNAMGHRTFADYVQRLQLGKKTGIDLPNEAVGQIWSLQSGSDIDFASASFGQSIAVTSIEMIRALSILANGGALPSPHIVTSIKYQSGLSRSMAVPEGIPIVTGETATTVTNMLVEVFDDALLKGILKQEHYSIAAKTGTAQIAIPGGGGYYTDRFLHSFFGYFPAHDPKFIIFLFAKEPHGAEFASATLAHPFMDITKFLINYYDIPPDR</sequence>
<dbReference type="GO" id="GO:0016740">
    <property type="term" value="F:transferase activity"/>
    <property type="evidence" value="ECO:0007669"/>
    <property type="project" value="UniProtKB-KW"/>
</dbReference>
<evidence type="ECO:0000256" key="1">
    <source>
        <dbReference type="ARBA" id="ARBA00004370"/>
    </source>
</evidence>
<evidence type="ECO:0000313" key="7">
    <source>
        <dbReference type="Proteomes" id="UP000034273"/>
    </source>
</evidence>
<dbReference type="EMBL" id="LCQW01000005">
    <property type="protein sequence ID" value="KKW24634.1"/>
    <property type="molecule type" value="Genomic_DNA"/>
</dbReference>
<dbReference type="Gene3D" id="3.90.1310.10">
    <property type="entry name" value="Penicillin-binding protein 2a (Domain 2)"/>
    <property type="match status" value="1"/>
</dbReference>
<dbReference type="InterPro" id="IPR012338">
    <property type="entry name" value="Beta-lactam/transpept-like"/>
</dbReference>
<protein>
    <submittedName>
        <fullName evidence="6">Peptidoglycan glycosyltransferase</fullName>
    </submittedName>
</protein>
<evidence type="ECO:0000259" key="4">
    <source>
        <dbReference type="Pfam" id="PF00905"/>
    </source>
</evidence>
<dbReference type="SUPFAM" id="SSF56601">
    <property type="entry name" value="beta-lactamase/transpeptidase-like"/>
    <property type="match status" value="1"/>
</dbReference>
<feature type="transmembrane region" description="Helical" evidence="3">
    <location>
        <begin position="12"/>
        <end position="30"/>
    </location>
</feature>
<keyword evidence="3" id="KW-1133">Transmembrane helix</keyword>
<feature type="domain" description="Penicillin-binding protein transpeptidase" evidence="4">
    <location>
        <begin position="252"/>
        <end position="555"/>
    </location>
</feature>
<dbReference type="GO" id="GO:0005886">
    <property type="term" value="C:plasma membrane"/>
    <property type="evidence" value="ECO:0007669"/>
    <property type="project" value="TreeGrafter"/>
</dbReference>
<dbReference type="SUPFAM" id="SSF56519">
    <property type="entry name" value="Penicillin binding protein dimerisation domain"/>
    <property type="match status" value="1"/>
</dbReference>
<comment type="caution">
    <text evidence="6">The sequence shown here is derived from an EMBL/GenBank/DDBJ whole genome shotgun (WGS) entry which is preliminary data.</text>
</comment>
<dbReference type="InterPro" id="IPR005311">
    <property type="entry name" value="PBP_dimer"/>
</dbReference>
<evidence type="ECO:0000256" key="2">
    <source>
        <dbReference type="ARBA" id="ARBA00023136"/>
    </source>
</evidence>
<organism evidence="6 7">
    <name type="scientific">Candidatus Kaiserbacteria bacterium GW2011_GWA2_52_12</name>
    <dbReference type="NCBI Taxonomy" id="1618671"/>
    <lineage>
        <taxon>Bacteria</taxon>
        <taxon>Candidatus Kaiseribacteriota</taxon>
    </lineage>
</organism>
<feature type="domain" description="Penicillin-binding protein dimerisation" evidence="5">
    <location>
        <begin position="57"/>
        <end position="187"/>
    </location>
</feature>
<dbReference type="Gene3D" id="3.40.710.10">
    <property type="entry name" value="DD-peptidase/beta-lactamase superfamily"/>
    <property type="match status" value="1"/>
</dbReference>